<keyword evidence="3" id="KW-1185">Reference proteome</keyword>
<comment type="caution">
    <text evidence="2">The sequence shown here is derived from an EMBL/GenBank/DDBJ whole genome shotgun (WGS) entry which is preliminary data.</text>
</comment>
<gene>
    <name evidence="2" type="ORF">E2C01_065100</name>
</gene>
<sequence>MLAAQTLKGPVLLVYVACTHTRSGHFSPVFNEGLAGTVQEERSNERTQSKSEEKKRENMVKTVE</sequence>
<feature type="region of interest" description="Disordered" evidence="1">
    <location>
        <begin position="37"/>
        <end position="64"/>
    </location>
</feature>
<evidence type="ECO:0000313" key="2">
    <source>
        <dbReference type="EMBL" id="MPC70840.1"/>
    </source>
</evidence>
<organism evidence="2 3">
    <name type="scientific">Portunus trituberculatus</name>
    <name type="common">Swimming crab</name>
    <name type="synonym">Neptunus trituberculatus</name>
    <dbReference type="NCBI Taxonomy" id="210409"/>
    <lineage>
        <taxon>Eukaryota</taxon>
        <taxon>Metazoa</taxon>
        <taxon>Ecdysozoa</taxon>
        <taxon>Arthropoda</taxon>
        <taxon>Crustacea</taxon>
        <taxon>Multicrustacea</taxon>
        <taxon>Malacostraca</taxon>
        <taxon>Eumalacostraca</taxon>
        <taxon>Eucarida</taxon>
        <taxon>Decapoda</taxon>
        <taxon>Pleocyemata</taxon>
        <taxon>Brachyura</taxon>
        <taxon>Eubrachyura</taxon>
        <taxon>Portunoidea</taxon>
        <taxon>Portunidae</taxon>
        <taxon>Portuninae</taxon>
        <taxon>Portunus</taxon>
    </lineage>
</organism>
<reference evidence="2 3" key="1">
    <citation type="submission" date="2019-05" db="EMBL/GenBank/DDBJ databases">
        <title>Another draft genome of Portunus trituberculatus and its Hox gene families provides insights of decapod evolution.</title>
        <authorList>
            <person name="Jeong J.-H."/>
            <person name="Song I."/>
            <person name="Kim S."/>
            <person name="Choi T."/>
            <person name="Kim D."/>
            <person name="Ryu S."/>
            <person name="Kim W."/>
        </authorList>
    </citation>
    <scope>NUCLEOTIDE SEQUENCE [LARGE SCALE GENOMIC DNA]</scope>
    <source>
        <tissue evidence="2">Muscle</tissue>
    </source>
</reference>
<proteinExistence type="predicted"/>
<name>A0A5B7HES3_PORTR</name>
<protein>
    <submittedName>
        <fullName evidence="2">Uncharacterized protein</fullName>
    </submittedName>
</protein>
<dbReference type="EMBL" id="VSRR010031816">
    <property type="protein sequence ID" value="MPC70840.1"/>
    <property type="molecule type" value="Genomic_DNA"/>
</dbReference>
<evidence type="ECO:0000313" key="3">
    <source>
        <dbReference type="Proteomes" id="UP000324222"/>
    </source>
</evidence>
<dbReference type="Proteomes" id="UP000324222">
    <property type="component" value="Unassembled WGS sequence"/>
</dbReference>
<feature type="compositionally biased region" description="Basic and acidic residues" evidence="1">
    <location>
        <begin position="39"/>
        <end position="64"/>
    </location>
</feature>
<accession>A0A5B7HES3</accession>
<dbReference type="AlphaFoldDB" id="A0A5B7HES3"/>
<evidence type="ECO:0000256" key="1">
    <source>
        <dbReference type="SAM" id="MobiDB-lite"/>
    </source>
</evidence>